<dbReference type="InterPro" id="IPR016151">
    <property type="entry name" value="DNA_mismatch_repair_MutS_N"/>
</dbReference>
<dbReference type="PROSITE" id="PS00486">
    <property type="entry name" value="DNA_MISMATCH_REPAIR_2"/>
    <property type="match status" value="1"/>
</dbReference>
<evidence type="ECO:0000256" key="5">
    <source>
        <dbReference type="ARBA" id="ARBA00023125"/>
    </source>
</evidence>
<dbReference type="EMBL" id="ML179214">
    <property type="protein sequence ID" value="THU94857.1"/>
    <property type="molecule type" value="Genomic_DNA"/>
</dbReference>
<dbReference type="Gene3D" id="3.30.420.110">
    <property type="entry name" value="MutS, connector domain"/>
    <property type="match status" value="1"/>
</dbReference>
<evidence type="ECO:0000259" key="8">
    <source>
        <dbReference type="PROSITE" id="PS00486"/>
    </source>
</evidence>
<dbReference type="InterPro" id="IPR045076">
    <property type="entry name" value="MutS"/>
</dbReference>
<keyword evidence="5" id="KW-0238">DNA-binding</keyword>
<dbReference type="AlphaFoldDB" id="A0A4S8LYS9"/>
<keyword evidence="6" id="KW-0234">DNA repair</keyword>
<dbReference type="SUPFAM" id="SSF55271">
    <property type="entry name" value="DNA repair protein MutS, domain I"/>
    <property type="match status" value="1"/>
</dbReference>
<dbReference type="SMART" id="SM00534">
    <property type="entry name" value="MUTSac"/>
    <property type="match status" value="1"/>
</dbReference>
<dbReference type="Pfam" id="PF00488">
    <property type="entry name" value="MutS_V"/>
    <property type="match status" value="1"/>
</dbReference>
<keyword evidence="2" id="KW-0547">Nucleotide-binding</keyword>
<dbReference type="GO" id="GO:0043504">
    <property type="term" value="P:mitochondrial DNA repair"/>
    <property type="evidence" value="ECO:0007669"/>
    <property type="project" value="TreeGrafter"/>
</dbReference>
<reference evidence="9 10" key="1">
    <citation type="journal article" date="2019" name="Nat. Ecol. Evol.">
        <title>Megaphylogeny resolves global patterns of mushroom evolution.</title>
        <authorList>
            <person name="Varga T."/>
            <person name="Krizsan K."/>
            <person name="Foldi C."/>
            <person name="Dima B."/>
            <person name="Sanchez-Garcia M."/>
            <person name="Sanchez-Ramirez S."/>
            <person name="Szollosi G.J."/>
            <person name="Szarkandi J.G."/>
            <person name="Papp V."/>
            <person name="Albert L."/>
            <person name="Andreopoulos W."/>
            <person name="Angelini C."/>
            <person name="Antonin V."/>
            <person name="Barry K.W."/>
            <person name="Bougher N.L."/>
            <person name="Buchanan P."/>
            <person name="Buyck B."/>
            <person name="Bense V."/>
            <person name="Catcheside P."/>
            <person name="Chovatia M."/>
            <person name="Cooper J."/>
            <person name="Damon W."/>
            <person name="Desjardin D."/>
            <person name="Finy P."/>
            <person name="Geml J."/>
            <person name="Haridas S."/>
            <person name="Hughes K."/>
            <person name="Justo A."/>
            <person name="Karasinski D."/>
            <person name="Kautmanova I."/>
            <person name="Kiss B."/>
            <person name="Kocsube S."/>
            <person name="Kotiranta H."/>
            <person name="LaButti K.M."/>
            <person name="Lechner B.E."/>
            <person name="Liimatainen K."/>
            <person name="Lipzen A."/>
            <person name="Lukacs Z."/>
            <person name="Mihaltcheva S."/>
            <person name="Morgado L.N."/>
            <person name="Niskanen T."/>
            <person name="Noordeloos M.E."/>
            <person name="Ohm R.A."/>
            <person name="Ortiz-Santana B."/>
            <person name="Ovrebo C."/>
            <person name="Racz N."/>
            <person name="Riley R."/>
            <person name="Savchenko A."/>
            <person name="Shiryaev A."/>
            <person name="Soop K."/>
            <person name="Spirin V."/>
            <person name="Szebenyi C."/>
            <person name="Tomsovsky M."/>
            <person name="Tulloss R.E."/>
            <person name="Uehling J."/>
            <person name="Grigoriev I.V."/>
            <person name="Vagvolgyi C."/>
            <person name="Papp T."/>
            <person name="Martin F.M."/>
            <person name="Miettinen O."/>
            <person name="Hibbett D.S."/>
            <person name="Nagy L.G."/>
        </authorList>
    </citation>
    <scope>NUCLEOTIDE SEQUENCE [LARGE SCALE GENOMIC DNA]</scope>
    <source>
        <strain evidence="9 10">CBS 962.96</strain>
    </source>
</reference>
<dbReference type="GO" id="GO:0005634">
    <property type="term" value="C:nucleus"/>
    <property type="evidence" value="ECO:0007669"/>
    <property type="project" value="TreeGrafter"/>
</dbReference>
<dbReference type="SUPFAM" id="SSF52540">
    <property type="entry name" value="P-loop containing nucleoside triphosphate hydrolases"/>
    <property type="match status" value="1"/>
</dbReference>
<dbReference type="GO" id="GO:0006298">
    <property type="term" value="P:mismatch repair"/>
    <property type="evidence" value="ECO:0007669"/>
    <property type="project" value="InterPro"/>
</dbReference>
<dbReference type="GO" id="GO:0030983">
    <property type="term" value="F:mismatched DNA binding"/>
    <property type="evidence" value="ECO:0007669"/>
    <property type="project" value="InterPro"/>
</dbReference>
<name>A0A4S8LYS9_DENBC</name>
<feature type="compositionally biased region" description="Polar residues" evidence="7">
    <location>
        <begin position="296"/>
        <end position="319"/>
    </location>
</feature>
<feature type="region of interest" description="Disordered" evidence="7">
    <location>
        <begin position="296"/>
        <end position="324"/>
    </location>
</feature>
<dbReference type="GO" id="GO:0140664">
    <property type="term" value="F:ATP-dependent DNA damage sensor activity"/>
    <property type="evidence" value="ECO:0007669"/>
    <property type="project" value="InterPro"/>
</dbReference>
<accession>A0A4S8LYS9</accession>
<dbReference type="OrthoDB" id="2534523at2759"/>
<protein>
    <recommendedName>
        <fullName evidence="8">DNA mismatch repair proteins mutS family domain-containing protein</fullName>
    </recommendedName>
</protein>
<keyword evidence="10" id="KW-1185">Reference proteome</keyword>
<keyword evidence="3" id="KW-0227">DNA damage</keyword>
<evidence type="ECO:0000256" key="7">
    <source>
        <dbReference type="SAM" id="MobiDB-lite"/>
    </source>
</evidence>
<dbReference type="PANTHER" id="PTHR11361:SF34">
    <property type="entry name" value="DNA MISMATCH REPAIR PROTEIN MSH1, MITOCHONDRIAL"/>
    <property type="match status" value="1"/>
</dbReference>
<dbReference type="GO" id="GO:0005524">
    <property type="term" value="F:ATP binding"/>
    <property type="evidence" value="ECO:0007669"/>
    <property type="project" value="UniProtKB-KW"/>
</dbReference>
<sequence length="995" mass="111601">MEIGKAPNRRQKSKTVVNYPDGEGSDPILPKRRRKSQKDQPEDESILSKDDIPRPKRTRKAISLKRARASLVEDEPATNIEEGIEGDAHPRNGLARGILENLAKFPHCILLTRVGNFYESYFDQAVEVANMLNIKLASRKWDGRRIHMCGFPLAHIDKYLKIMVQQHKRFVAMCEEFPRYNSTGTRELERRVTRVITPGTLIDESFLNQYENNYLLAVSTPLVNNAIKEAPLGLAWIDVSTGEFYSKVTTNEGLRDEIARIGPQEIVLHKNLKTDESHALFEALNEERILTSFTLPQQDAQPPKQENSLSLQDTTSTPDKASVTDEVITLQSPASDSLVCTTEETSAIDLLTTYLKNNLLEHMPPLLLPNREDNGGRMQIDSHTIKALEIKESMREGGTKGSLLSVIKRTLTTSGTRLLARWLCSPSTSIPEINARQSLVAFFCARPHFRADLLALLKKSEDAGRVVQKFLLGRGDANDLLALTTSIRLWADTQRRVWHEREMEMQERTNFNPDEWASLDVLISRMVQLEEFSERIGKALNQTDVQRPPDSELDGFFAPESDVMSHFRADWRFGRSKFYVSINPDFSESLRSVHETLRSLLFEKQKLEEKLQLTYDAPSLTLRSSPGQGMHIHLAKAKRDQSKLNADPKFVVISENNTTKSYFNQEWSLLGGRILETSIALSLAEKEAFETLRMEVASHASSLRRNARVVDELDVTLAFANLAVDMKFTRPIIRDDTSFHVVNGRHPTVELGLLTSGRVFTPNSVDITPQSQLHVITGPNMAGKSTLLRQTALIVILAQTGSYVPADSASLGIVDKLFSRVGAKDDLFHDRSTFMVEMLETAEILRRATSRSLVIMDEVGRGTTVKDGLAIAFSTIHHLTTVNQCRTLFATHFHEIADMLGYTSNGKAQGVFENVAFYCTDVDETGDGHFAYSYRIREGVNRDSHGIKVARLAGMPNIAVSVAQDVLNALKTKSHEGFDPEELSSLGQSVTNTNR</sequence>
<dbReference type="Gene3D" id="3.40.1170.10">
    <property type="entry name" value="DNA repair protein MutS, domain I"/>
    <property type="match status" value="1"/>
</dbReference>
<dbReference type="InterPro" id="IPR027417">
    <property type="entry name" value="P-loop_NTPase"/>
</dbReference>
<dbReference type="InterPro" id="IPR007695">
    <property type="entry name" value="DNA_mismatch_repair_MutS-lik_N"/>
</dbReference>
<dbReference type="PIRSF" id="PIRSF037677">
    <property type="entry name" value="DNA_mis_repair_Msh6"/>
    <property type="match status" value="1"/>
</dbReference>
<gene>
    <name evidence="9" type="ORF">K435DRAFT_152215</name>
</gene>
<dbReference type="InterPro" id="IPR036678">
    <property type="entry name" value="MutS_con_dom_sf"/>
</dbReference>
<evidence type="ECO:0000256" key="1">
    <source>
        <dbReference type="ARBA" id="ARBA00006271"/>
    </source>
</evidence>
<proteinExistence type="inferred from homology"/>
<evidence type="ECO:0000256" key="2">
    <source>
        <dbReference type="ARBA" id="ARBA00022741"/>
    </source>
</evidence>
<dbReference type="InterPro" id="IPR017261">
    <property type="entry name" value="DNA_mismatch_repair_MutS/MSH"/>
</dbReference>
<dbReference type="InterPro" id="IPR007696">
    <property type="entry name" value="DNA_mismatch_repair_MutS_core"/>
</dbReference>
<dbReference type="SUPFAM" id="SSF48334">
    <property type="entry name" value="DNA repair protein MutS, domain III"/>
    <property type="match status" value="1"/>
</dbReference>
<dbReference type="Proteomes" id="UP000297245">
    <property type="component" value="Unassembled WGS sequence"/>
</dbReference>
<dbReference type="InterPro" id="IPR000432">
    <property type="entry name" value="DNA_mismatch_repair_MutS_C"/>
</dbReference>
<evidence type="ECO:0000256" key="6">
    <source>
        <dbReference type="ARBA" id="ARBA00023204"/>
    </source>
</evidence>
<comment type="similarity">
    <text evidence="1">Belongs to the DNA mismatch repair MutS family.</text>
</comment>
<evidence type="ECO:0000313" key="10">
    <source>
        <dbReference type="Proteomes" id="UP000297245"/>
    </source>
</evidence>
<evidence type="ECO:0000256" key="4">
    <source>
        <dbReference type="ARBA" id="ARBA00022840"/>
    </source>
</evidence>
<dbReference type="SUPFAM" id="SSF53150">
    <property type="entry name" value="DNA repair protein MutS, domain II"/>
    <property type="match status" value="1"/>
</dbReference>
<dbReference type="SMART" id="SM00533">
    <property type="entry name" value="MUTSd"/>
    <property type="match status" value="1"/>
</dbReference>
<keyword evidence="4" id="KW-0067">ATP-binding</keyword>
<dbReference type="Pfam" id="PF05192">
    <property type="entry name" value="MutS_III"/>
    <property type="match status" value="1"/>
</dbReference>
<dbReference type="Pfam" id="PF05188">
    <property type="entry name" value="MutS_II"/>
    <property type="match status" value="1"/>
</dbReference>
<dbReference type="Gene3D" id="3.40.50.300">
    <property type="entry name" value="P-loop containing nucleotide triphosphate hydrolases"/>
    <property type="match status" value="1"/>
</dbReference>
<feature type="region of interest" description="Disordered" evidence="7">
    <location>
        <begin position="1"/>
        <end position="60"/>
    </location>
</feature>
<feature type="domain" description="DNA mismatch repair proteins mutS family" evidence="8">
    <location>
        <begin position="852"/>
        <end position="868"/>
    </location>
</feature>
<dbReference type="InterPro" id="IPR007860">
    <property type="entry name" value="DNA_mmatch_repair_MutS_con_dom"/>
</dbReference>
<dbReference type="Pfam" id="PF01624">
    <property type="entry name" value="MutS_I"/>
    <property type="match status" value="1"/>
</dbReference>
<evidence type="ECO:0000256" key="3">
    <source>
        <dbReference type="ARBA" id="ARBA00022763"/>
    </source>
</evidence>
<dbReference type="PANTHER" id="PTHR11361">
    <property type="entry name" value="DNA MISMATCH REPAIR PROTEIN MUTS FAMILY MEMBER"/>
    <property type="match status" value="1"/>
</dbReference>
<dbReference type="InterPro" id="IPR036187">
    <property type="entry name" value="DNA_mismatch_repair_MutS_sf"/>
</dbReference>
<dbReference type="FunFam" id="3.40.50.300:FF:001238">
    <property type="entry name" value="DNA mismatch repair protein"/>
    <property type="match status" value="1"/>
</dbReference>
<evidence type="ECO:0000313" key="9">
    <source>
        <dbReference type="EMBL" id="THU94857.1"/>
    </source>
</evidence>
<dbReference type="Gene3D" id="1.10.1420.10">
    <property type="match status" value="2"/>
</dbReference>
<organism evidence="9 10">
    <name type="scientific">Dendrothele bispora (strain CBS 962.96)</name>
    <dbReference type="NCBI Taxonomy" id="1314807"/>
    <lineage>
        <taxon>Eukaryota</taxon>
        <taxon>Fungi</taxon>
        <taxon>Dikarya</taxon>
        <taxon>Basidiomycota</taxon>
        <taxon>Agaricomycotina</taxon>
        <taxon>Agaricomycetes</taxon>
        <taxon>Agaricomycetidae</taxon>
        <taxon>Agaricales</taxon>
        <taxon>Agaricales incertae sedis</taxon>
        <taxon>Dendrothele</taxon>
    </lineage>
</organism>
<dbReference type="GO" id="GO:0005739">
    <property type="term" value="C:mitochondrion"/>
    <property type="evidence" value="ECO:0007669"/>
    <property type="project" value="TreeGrafter"/>
</dbReference>